<name>A0ABR8F6T6_NOSLI</name>
<protein>
    <submittedName>
        <fullName evidence="1">Uncharacterized protein</fullName>
    </submittedName>
</protein>
<evidence type="ECO:0000313" key="2">
    <source>
        <dbReference type="Proteomes" id="UP000604661"/>
    </source>
</evidence>
<proteinExistence type="predicted"/>
<sequence length="65" mass="7138">MLYLATNTVLEGRTIKSDPSKTKIAQTKITYSDYMANNGFDALKEALQGSDQFNLHQLDNGGLVS</sequence>
<comment type="caution">
    <text evidence="1">The sequence shown here is derived from an EMBL/GenBank/DDBJ whole genome shotgun (WGS) entry which is preliminary data.</text>
</comment>
<dbReference type="Proteomes" id="UP000604661">
    <property type="component" value="Unassembled WGS sequence"/>
</dbReference>
<dbReference type="RefSeq" id="WP_094346014.1">
    <property type="nucleotide sequence ID" value="NZ_JACJTE010000120.1"/>
</dbReference>
<keyword evidence="2" id="KW-1185">Reference proteome</keyword>
<reference evidence="1 2" key="1">
    <citation type="journal article" date="2020" name="ISME J.">
        <title>Comparative genomics reveals insights into cyanobacterial evolution and habitat adaptation.</title>
        <authorList>
            <person name="Chen M.Y."/>
            <person name="Teng W.K."/>
            <person name="Zhao L."/>
            <person name="Hu C.X."/>
            <person name="Zhou Y.K."/>
            <person name="Han B.P."/>
            <person name="Song L.R."/>
            <person name="Shu W.S."/>
        </authorList>
    </citation>
    <scope>NUCLEOTIDE SEQUENCE [LARGE SCALE GENOMIC DNA]</scope>
    <source>
        <strain evidence="1 2">FACHB-391</strain>
    </source>
</reference>
<evidence type="ECO:0000313" key="1">
    <source>
        <dbReference type="EMBL" id="MBD2565903.1"/>
    </source>
</evidence>
<organism evidence="1 2">
    <name type="scientific">Nostoc linckia FACHB-391</name>
    <dbReference type="NCBI Taxonomy" id="2692906"/>
    <lineage>
        <taxon>Bacteria</taxon>
        <taxon>Bacillati</taxon>
        <taxon>Cyanobacteriota</taxon>
        <taxon>Cyanophyceae</taxon>
        <taxon>Nostocales</taxon>
        <taxon>Nostocaceae</taxon>
        <taxon>Nostoc</taxon>
    </lineage>
</organism>
<gene>
    <name evidence="1" type="ORF">H6G95_36175</name>
</gene>
<dbReference type="EMBL" id="JACJTE010000120">
    <property type="protein sequence ID" value="MBD2565903.1"/>
    <property type="molecule type" value="Genomic_DNA"/>
</dbReference>
<accession>A0ABR8F6T6</accession>